<gene>
    <name evidence="1" type="ORF">TGEB3V08_LOCUS10</name>
</gene>
<dbReference type="AlphaFoldDB" id="A0A7R9PG39"/>
<dbReference type="EMBL" id="OE839101">
    <property type="protein sequence ID" value="CAD7585492.1"/>
    <property type="molecule type" value="Genomic_DNA"/>
</dbReference>
<sequence>MLGEEDVGSDGRVNIMPKEPLVLLSRGPRGQNPYVLYKVSKRQQDPSPPLGHVTLCTSNRDLNLNLLVIGSLVYRESSASDLAATDEGPNVFLANAPVVLSQTAEDGEIKVRISVGSCLFASAIYGFRDPSVLVGAEGYFGRL</sequence>
<protein>
    <submittedName>
        <fullName evidence="1">Uncharacterized protein</fullName>
    </submittedName>
</protein>
<proteinExistence type="predicted"/>
<name>A0A7R9PG39_TIMGE</name>
<evidence type="ECO:0000313" key="1">
    <source>
        <dbReference type="EMBL" id="CAD7585492.1"/>
    </source>
</evidence>
<accession>A0A7R9PG39</accession>
<reference evidence="1" key="1">
    <citation type="submission" date="2020-11" db="EMBL/GenBank/DDBJ databases">
        <authorList>
            <person name="Tran Van P."/>
        </authorList>
    </citation>
    <scope>NUCLEOTIDE SEQUENCE</scope>
</reference>
<organism evidence="1">
    <name type="scientific">Timema genevievae</name>
    <name type="common">Walking stick</name>
    <dbReference type="NCBI Taxonomy" id="629358"/>
    <lineage>
        <taxon>Eukaryota</taxon>
        <taxon>Metazoa</taxon>
        <taxon>Ecdysozoa</taxon>
        <taxon>Arthropoda</taxon>
        <taxon>Hexapoda</taxon>
        <taxon>Insecta</taxon>
        <taxon>Pterygota</taxon>
        <taxon>Neoptera</taxon>
        <taxon>Polyneoptera</taxon>
        <taxon>Phasmatodea</taxon>
        <taxon>Timematodea</taxon>
        <taxon>Timematoidea</taxon>
        <taxon>Timematidae</taxon>
        <taxon>Timema</taxon>
    </lineage>
</organism>